<feature type="transmembrane region" description="Helical" evidence="9">
    <location>
        <begin position="40"/>
        <end position="60"/>
    </location>
</feature>
<feature type="transmembrane region" description="Helical" evidence="9">
    <location>
        <begin position="6"/>
        <end position="28"/>
    </location>
</feature>
<keyword evidence="7 9" id="KW-1133">Transmembrane helix</keyword>
<evidence type="ECO:0000256" key="2">
    <source>
        <dbReference type="ARBA" id="ARBA00022448"/>
    </source>
</evidence>
<proteinExistence type="inferred from homology"/>
<evidence type="ECO:0000256" key="9">
    <source>
        <dbReference type="SAM" id="Phobius"/>
    </source>
</evidence>
<keyword evidence="5 9" id="KW-0812">Transmembrane</keyword>
<sequence>MTQALFSGQGVNVLAAILTFFSGTVIDIKQTGRLLERQGVLFIAKVLISMLLSYLFIQLFGQSGVLGISAVAFVSVITSTNPAIYLLTAQQYGNETDTGAFGFFGLLSLPIVPTIIYSFVMSGGGGIDWMPVISIFIPLLAGIALGAIDRNFSKLFSPGIAA</sequence>
<protein>
    <recommendedName>
        <fullName evidence="12">2-keto-3-deoxygluconate permease</fullName>
    </recommendedName>
</protein>
<dbReference type="Pfam" id="PF03812">
    <property type="entry name" value="KdgT"/>
    <property type="match status" value="1"/>
</dbReference>
<evidence type="ECO:0000256" key="8">
    <source>
        <dbReference type="ARBA" id="ARBA00023136"/>
    </source>
</evidence>
<evidence type="ECO:0000313" key="11">
    <source>
        <dbReference type="Proteomes" id="UP001501166"/>
    </source>
</evidence>
<evidence type="ECO:0000256" key="5">
    <source>
        <dbReference type="ARBA" id="ARBA00022692"/>
    </source>
</evidence>
<keyword evidence="11" id="KW-1185">Reference proteome</keyword>
<evidence type="ECO:0000256" key="3">
    <source>
        <dbReference type="ARBA" id="ARBA00022475"/>
    </source>
</evidence>
<reference evidence="10 11" key="1">
    <citation type="journal article" date="2019" name="Int. J. Syst. Evol. Microbiol.">
        <title>The Global Catalogue of Microorganisms (GCM) 10K type strain sequencing project: providing services to taxonomists for standard genome sequencing and annotation.</title>
        <authorList>
            <consortium name="The Broad Institute Genomics Platform"/>
            <consortium name="The Broad Institute Genome Sequencing Center for Infectious Disease"/>
            <person name="Wu L."/>
            <person name="Ma J."/>
        </authorList>
    </citation>
    <scope>NUCLEOTIDE SEQUENCE [LARGE SCALE GENOMIC DNA]</scope>
    <source>
        <strain evidence="10 11">JCM 12662</strain>
    </source>
</reference>
<feature type="transmembrane region" description="Helical" evidence="9">
    <location>
        <begin position="66"/>
        <end position="88"/>
    </location>
</feature>
<evidence type="ECO:0000256" key="4">
    <source>
        <dbReference type="ARBA" id="ARBA00022597"/>
    </source>
</evidence>
<keyword evidence="3" id="KW-1003">Cell membrane</keyword>
<keyword evidence="6" id="KW-0769">Symport</keyword>
<dbReference type="Proteomes" id="UP001501166">
    <property type="component" value="Unassembled WGS sequence"/>
</dbReference>
<dbReference type="InterPro" id="IPR004684">
    <property type="entry name" value="2keto-3dGluconate_permease"/>
</dbReference>
<evidence type="ECO:0000256" key="7">
    <source>
        <dbReference type="ARBA" id="ARBA00022989"/>
    </source>
</evidence>
<keyword evidence="8 9" id="KW-0472">Membrane</keyword>
<feature type="transmembrane region" description="Helical" evidence="9">
    <location>
        <begin position="100"/>
        <end position="120"/>
    </location>
</feature>
<keyword evidence="2" id="KW-0813">Transport</keyword>
<comment type="caution">
    <text evidence="10">The sequence shown here is derived from an EMBL/GenBank/DDBJ whole genome shotgun (WGS) entry which is preliminary data.</text>
</comment>
<dbReference type="EMBL" id="BAAACW010000156">
    <property type="protein sequence ID" value="GAA0370881.1"/>
    <property type="molecule type" value="Genomic_DNA"/>
</dbReference>
<gene>
    <name evidence="10" type="ORF">GCM10008932_22870</name>
</gene>
<name>A0ABN0XRA9_9LACT</name>
<comment type="similarity">
    <text evidence="1">Belongs to the KdgT transporter family.</text>
</comment>
<feature type="transmembrane region" description="Helical" evidence="9">
    <location>
        <begin position="126"/>
        <end position="148"/>
    </location>
</feature>
<evidence type="ECO:0008006" key="12">
    <source>
        <dbReference type="Google" id="ProtNLM"/>
    </source>
</evidence>
<evidence type="ECO:0000256" key="6">
    <source>
        <dbReference type="ARBA" id="ARBA00022847"/>
    </source>
</evidence>
<evidence type="ECO:0000256" key="1">
    <source>
        <dbReference type="ARBA" id="ARBA00006430"/>
    </source>
</evidence>
<organism evidence="10 11">
    <name type="scientific">Alkalibacterium iburiense</name>
    <dbReference type="NCBI Taxonomy" id="290589"/>
    <lineage>
        <taxon>Bacteria</taxon>
        <taxon>Bacillati</taxon>
        <taxon>Bacillota</taxon>
        <taxon>Bacilli</taxon>
        <taxon>Lactobacillales</taxon>
        <taxon>Carnobacteriaceae</taxon>
        <taxon>Alkalibacterium</taxon>
    </lineage>
</organism>
<accession>A0ABN0XRA9</accession>
<evidence type="ECO:0000313" key="10">
    <source>
        <dbReference type="EMBL" id="GAA0370881.1"/>
    </source>
</evidence>
<keyword evidence="4" id="KW-0762">Sugar transport</keyword>